<evidence type="ECO:0000256" key="1">
    <source>
        <dbReference type="SAM" id="Phobius"/>
    </source>
</evidence>
<protein>
    <recommendedName>
        <fullName evidence="5">Transketolase</fullName>
    </recommendedName>
</protein>
<feature type="chain" id="PRO_5046856313" description="Transketolase" evidence="2">
    <location>
        <begin position="26"/>
        <end position="194"/>
    </location>
</feature>
<name>A0ABR9UPY9_9CHRO</name>
<organism evidence="3 4">
    <name type="scientific">Gloeocapsopsis crepidinum LEGE 06123</name>
    <dbReference type="NCBI Taxonomy" id="588587"/>
    <lineage>
        <taxon>Bacteria</taxon>
        <taxon>Bacillati</taxon>
        <taxon>Cyanobacteriota</taxon>
        <taxon>Cyanophyceae</taxon>
        <taxon>Oscillatoriophycideae</taxon>
        <taxon>Chroococcales</taxon>
        <taxon>Chroococcaceae</taxon>
        <taxon>Gloeocapsopsis</taxon>
    </lineage>
</organism>
<proteinExistence type="predicted"/>
<evidence type="ECO:0008006" key="5">
    <source>
        <dbReference type="Google" id="ProtNLM"/>
    </source>
</evidence>
<gene>
    <name evidence="3" type="ORF">IQ230_06975</name>
</gene>
<sequence length="194" mass="20511">MLPRYATISSFAVVVSLAIASPVFAHKVQTAADVGATLHIEPNDNPRAGESSLTWFALTRKGGQIIPLAECDCKLAVYSESSSSQPLLEPPLKSISAERFQNIPAAEIVFPQSGAYRLQFTGSPKVAGSFQAFELSYDVNVAPGVAPSPSPTVAQLPSQPQPTENQWIIPAIASTLVVLGLILAVLIAKKTSIK</sequence>
<keyword evidence="2" id="KW-0732">Signal</keyword>
<feature type="transmembrane region" description="Helical" evidence="1">
    <location>
        <begin position="167"/>
        <end position="188"/>
    </location>
</feature>
<keyword evidence="4" id="KW-1185">Reference proteome</keyword>
<feature type="signal peptide" evidence="2">
    <location>
        <begin position="1"/>
        <end position="25"/>
    </location>
</feature>
<dbReference type="RefSeq" id="WP_193931319.1">
    <property type="nucleotide sequence ID" value="NZ_CAWPMZ010000022.1"/>
</dbReference>
<accession>A0ABR9UPY9</accession>
<keyword evidence="1" id="KW-0812">Transmembrane</keyword>
<comment type="caution">
    <text evidence="3">The sequence shown here is derived from an EMBL/GenBank/DDBJ whole genome shotgun (WGS) entry which is preliminary data.</text>
</comment>
<keyword evidence="1" id="KW-1133">Transmembrane helix</keyword>
<evidence type="ECO:0000256" key="2">
    <source>
        <dbReference type="SAM" id="SignalP"/>
    </source>
</evidence>
<evidence type="ECO:0000313" key="3">
    <source>
        <dbReference type="EMBL" id="MBE9190108.1"/>
    </source>
</evidence>
<dbReference type="Proteomes" id="UP000651156">
    <property type="component" value="Unassembled WGS sequence"/>
</dbReference>
<dbReference type="EMBL" id="JADEWN010000012">
    <property type="protein sequence ID" value="MBE9190108.1"/>
    <property type="molecule type" value="Genomic_DNA"/>
</dbReference>
<keyword evidence="1" id="KW-0472">Membrane</keyword>
<reference evidence="3 4" key="1">
    <citation type="submission" date="2020-10" db="EMBL/GenBank/DDBJ databases">
        <authorList>
            <person name="Castelo-Branco R."/>
            <person name="Eusebio N."/>
            <person name="Adriana R."/>
            <person name="Vieira A."/>
            <person name="Brugerolle De Fraissinette N."/>
            <person name="Rezende De Castro R."/>
            <person name="Schneider M.P."/>
            <person name="Vasconcelos V."/>
            <person name="Leao P.N."/>
        </authorList>
    </citation>
    <scope>NUCLEOTIDE SEQUENCE [LARGE SCALE GENOMIC DNA]</scope>
    <source>
        <strain evidence="3 4">LEGE 06123</strain>
    </source>
</reference>
<evidence type="ECO:0000313" key="4">
    <source>
        <dbReference type="Proteomes" id="UP000651156"/>
    </source>
</evidence>